<reference evidence="1" key="1">
    <citation type="submission" date="2020-02" db="EMBL/GenBank/DDBJ databases">
        <authorList>
            <person name="Palmer J.M."/>
        </authorList>
    </citation>
    <scope>NUCLEOTIDE SEQUENCE</scope>
    <source>
        <strain evidence="1">EPUS1.4</strain>
        <tissue evidence="1">Thallus</tissue>
    </source>
</reference>
<keyword evidence="2" id="KW-1185">Reference proteome</keyword>
<sequence>MYKVLILSELSRFQQESIGYERFQIADCKAEIPLFLTKAYAYDSAEQRKCWHSLSCKIVTGVPVLPEAEVGTKPRWLSCRVQLLRQSYSKVHYHEGLIRGKRGVPGQTRCLES</sequence>
<proteinExistence type="predicted"/>
<evidence type="ECO:0000313" key="1">
    <source>
        <dbReference type="EMBL" id="KAF7509139.1"/>
    </source>
</evidence>
<gene>
    <name evidence="1" type="ORF">GJ744_008366</name>
</gene>
<dbReference type="EMBL" id="JAACFV010000045">
    <property type="protein sequence ID" value="KAF7509139.1"/>
    <property type="molecule type" value="Genomic_DNA"/>
</dbReference>
<comment type="caution">
    <text evidence="1">The sequence shown here is derived from an EMBL/GenBank/DDBJ whole genome shotgun (WGS) entry which is preliminary data.</text>
</comment>
<name>A0A8H7E3G1_9EURO</name>
<protein>
    <submittedName>
        <fullName evidence="1">Uncharacterized protein</fullName>
    </submittedName>
</protein>
<dbReference type="AlphaFoldDB" id="A0A8H7E3G1"/>
<dbReference type="Proteomes" id="UP000606974">
    <property type="component" value="Unassembled WGS sequence"/>
</dbReference>
<accession>A0A8H7E3G1</accession>
<evidence type="ECO:0000313" key="2">
    <source>
        <dbReference type="Proteomes" id="UP000606974"/>
    </source>
</evidence>
<organism evidence="1 2">
    <name type="scientific">Endocarpon pusillum</name>
    <dbReference type="NCBI Taxonomy" id="364733"/>
    <lineage>
        <taxon>Eukaryota</taxon>
        <taxon>Fungi</taxon>
        <taxon>Dikarya</taxon>
        <taxon>Ascomycota</taxon>
        <taxon>Pezizomycotina</taxon>
        <taxon>Eurotiomycetes</taxon>
        <taxon>Chaetothyriomycetidae</taxon>
        <taxon>Verrucariales</taxon>
        <taxon>Verrucariaceae</taxon>
        <taxon>Endocarpon</taxon>
    </lineage>
</organism>